<evidence type="ECO:0000256" key="1">
    <source>
        <dbReference type="SAM" id="MobiDB-lite"/>
    </source>
</evidence>
<feature type="region of interest" description="Disordered" evidence="1">
    <location>
        <begin position="298"/>
        <end position="428"/>
    </location>
</feature>
<feature type="compositionally biased region" description="Polar residues" evidence="1">
    <location>
        <begin position="204"/>
        <end position="223"/>
    </location>
</feature>
<reference evidence="2 3" key="1">
    <citation type="journal article" date="2021" name="Commun. Biol.">
        <title>The genome of Shorea leprosula (Dipterocarpaceae) highlights the ecological relevance of drought in aseasonal tropical rainforests.</title>
        <authorList>
            <person name="Ng K.K.S."/>
            <person name="Kobayashi M.J."/>
            <person name="Fawcett J.A."/>
            <person name="Hatakeyama M."/>
            <person name="Paape T."/>
            <person name="Ng C.H."/>
            <person name="Ang C.C."/>
            <person name="Tnah L.H."/>
            <person name="Lee C.T."/>
            <person name="Nishiyama T."/>
            <person name="Sese J."/>
            <person name="O'Brien M.J."/>
            <person name="Copetti D."/>
            <person name="Mohd Noor M.I."/>
            <person name="Ong R.C."/>
            <person name="Putra M."/>
            <person name="Sireger I.Z."/>
            <person name="Indrioko S."/>
            <person name="Kosugi Y."/>
            <person name="Izuno A."/>
            <person name="Isagi Y."/>
            <person name="Lee S.L."/>
            <person name="Shimizu K.K."/>
        </authorList>
    </citation>
    <scope>NUCLEOTIDE SEQUENCE [LARGE SCALE GENOMIC DNA]</scope>
    <source>
        <strain evidence="2">214</strain>
    </source>
</reference>
<evidence type="ECO:0000313" key="2">
    <source>
        <dbReference type="EMBL" id="GKV34095.1"/>
    </source>
</evidence>
<dbReference type="GO" id="GO:0008017">
    <property type="term" value="F:microtubule binding"/>
    <property type="evidence" value="ECO:0007669"/>
    <property type="project" value="InterPro"/>
</dbReference>
<dbReference type="PANTHER" id="PTHR33737">
    <property type="entry name" value="OS05G0121800 PROTEIN"/>
    <property type="match status" value="1"/>
</dbReference>
<feature type="compositionally biased region" description="Polar residues" evidence="1">
    <location>
        <begin position="360"/>
        <end position="385"/>
    </location>
</feature>
<comment type="caution">
    <text evidence="2">The sequence shown here is derived from an EMBL/GenBank/DDBJ whole genome shotgun (WGS) entry which is preliminary data.</text>
</comment>
<dbReference type="PANTHER" id="PTHR33737:SF16">
    <property type="entry name" value="DUF3741 DOMAIN-CONTAINING PROTEIN"/>
    <property type="match status" value="1"/>
</dbReference>
<dbReference type="Proteomes" id="UP001054252">
    <property type="component" value="Unassembled WGS sequence"/>
</dbReference>
<organism evidence="2 3">
    <name type="scientific">Rubroshorea leprosula</name>
    <dbReference type="NCBI Taxonomy" id="152421"/>
    <lineage>
        <taxon>Eukaryota</taxon>
        <taxon>Viridiplantae</taxon>
        <taxon>Streptophyta</taxon>
        <taxon>Embryophyta</taxon>
        <taxon>Tracheophyta</taxon>
        <taxon>Spermatophyta</taxon>
        <taxon>Magnoliopsida</taxon>
        <taxon>eudicotyledons</taxon>
        <taxon>Gunneridae</taxon>
        <taxon>Pentapetalae</taxon>
        <taxon>rosids</taxon>
        <taxon>malvids</taxon>
        <taxon>Malvales</taxon>
        <taxon>Dipterocarpaceae</taxon>
        <taxon>Rubroshorea</taxon>
    </lineage>
</organism>
<feature type="region of interest" description="Disordered" evidence="1">
    <location>
        <begin position="464"/>
        <end position="579"/>
    </location>
</feature>
<feature type="compositionally biased region" description="Polar residues" evidence="1">
    <location>
        <begin position="256"/>
        <end position="270"/>
    </location>
</feature>
<keyword evidence="3" id="KW-1185">Reference proteome</keyword>
<protein>
    <submittedName>
        <fullName evidence="2">Uncharacterized protein</fullName>
    </submittedName>
</protein>
<feature type="compositionally biased region" description="Low complexity" evidence="1">
    <location>
        <begin position="322"/>
        <end position="347"/>
    </location>
</feature>
<feature type="compositionally biased region" description="Polar residues" evidence="1">
    <location>
        <begin position="464"/>
        <end position="473"/>
    </location>
</feature>
<dbReference type="InterPro" id="IPR045882">
    <property type="entry name" value="GPT1/2"/>
</dbReference>
<feature type="region of interest" description="Disordered" evidence="1">
    <location>
        <begin position="198"/>
        <end position="270"/>
    </location>
</feature>
<feature type="compositionally biased region" description="Polar residues" evidence="1">
    <location>
        <begin position="415"/>
        <end position="426"/>
    </location>
</feature>
<gene>
    <name evidence="2" type="ORF">SLEP1_g42513</name>
</gene>
<feature type="compositionally biased region" description="Basic and acidic residues" evidence="1">
    <location>
        <begin position="238"/>
        <end position="248"/>
    </location>
</feature>
<name>A0AAV5LAK0_9ROSI</name>
<dbReference type="EMBL" id="BPVZ01000104">
    <property type="protein sequence ID" value="GKV34095.1"/>
    <property type="molecule type" value="Genomic_DNA"/>
</dbReference>
<feature type="compositionally biased region" description="Basic and acidic residues" evidence="1">
    <location>
        <begin position="528"/>
        <end position="566"/>
    </location>
</feature>
<dbReference type="AlphaFoldDB" id="A0AAV5LAK0"/>
<accession>A0AAV5LAK0</accession>
<evidence type="ECO:0000313" key="3">
    <source>
        <dbReference type="Proteomes" id="UP001054252"/>
    </source>
</evidence>
<proteinExistence type="predicted"/>
<sequence length="615" mass="67324">MLEMSLEANHFQEFRVAEMAGKRKKVDGFPQIIPPREDGDHIEPESKFDLRKSLAWDTAFFTSPGILDPEELFETLNVGNLENGVNKPEHGEQRCLPSESLDAERTSRVAECNARRSLAWDSAFFTSAGFLNLEELSMINGGFQKSEAPMLPGIEEDFWKSADSNSTIDSEFSLASLEIDLFDHMKTSLQKSSTASDIAASSSEMGEQNFQSSKMVGSSSRTTMGPVLPSRKQSVKVHGKEKMAKERLQAPARNGEYNSSSSCKPSKTLNQAEPLSSFAIKKASLSAKTEKVEHKIKKDAFGKNMSRKPCCGDSGNRISLTPSPRSASSGGSDSALSKSINKSLSNSLRRKNHSRLAAYDSSSTTPSRGDSLDSNATQAPDNGSPSCDRLPTGSKVKEMKLTNQHVDRLSKGTGPLTQTVSGSLKPSTLLMPSPKTGFFDMEKSIALEPDGNLKFHTGLQTTKIRSSGSNLDRTSNRGKCSKLQSARTSMRTKRMKPGSPEAEASSFGPGIKRASPTDFEVRSACQKSDPKEEEKEIGGIMENKSRMESKGEAHQMLKKQDQKQNEDVSTNPLKDDPHTVCGNDKENISNFRNEVHDLTRLIEAIEFGRDSAIEL</sequence>
<feature type="compositionally biased region" description="Basic and acidic residues" evidence="1">
    <location>
        <begin position="395"/>
        <end position="410"/>
    </location>
</feature>